<feature type="transmembrane region" description="Helical" evidence="1">
    <location>
        <begin position="121"/>
        <end position="143"/>
    </location>
</feature>
<proteinExistence type="predicted"/>
<accession>A0A429XAW4</accession>
<comment type="caution">
    <text evidence="2">The sequence shown here is derived from an EMBL/GenBank/DDBJ whole genome shotgun (WGS) entry which is preliminary data.</text>
</comment>
<keyword evidence="1" id="KW-0812">Transmembrane</keyword>
<protein>
    <submittedName>
        <fullName evidence="2">DNA-binding protein</fullName>
    </submittedName>
</protein>
<reference evidence="2 3" key="1">
    <citation type="submission" date="2018-12" db="EMBL/GenBank/DDBJ databases">
        <authorList>
            <person name="Sun L."/>
            <person name="Chen Z."/>
        </authorList>
    </citation>
    <scope>NUCLEOTIDE SEQUENCE [LARGE SCALE GENOMIC DNA]</scope>
    <source>
        <strain evidence="2 3">LMG 29736</strain>
    </source>
</reference>
<feature type="transmembrane region" description="Helical" evidence="1">
    <location>
        <begin position="7"/>
        <end position="30"/>
    </location>
</feature>
<keyword evidence="2" id="KW-0238">DNA-binding</keyword>
<dbReference type="OrthoDB" id="6400183at2"/>
<evidence type="ECO:0000313" key="3">
    <source>
        <dbReference type="Proteomes" id="UP000287296"/>
    </source>
</evidence>
<dbReference type="EMBL" id="QYTW02000004">
    <property type="protein sequence ID" value="RST60501.1"/>
    <property type="molecule type" value="Genomic_DNA"/>
</dbReference>
<keyword evidence="1" id="KW-1133">Transmembrane helix</keyword>
<dbReference type="RefSeq" id="WP_120115413.1">
    <property type="nucleotide sequence ID" value="NZ_QYTW02000004.1"/>
</dbReference>
<keyword evidence="1" id="KW-0472">Membrane</keyword>
<dbReference type="InterPro" id="IPR009577">
    <property type="entry name" value="Sm_multidrug_ex"/>
</dbReference>
<sequence length="150" mass="16607">MGNVWEYIVVFLLAGVPWIEIAAAIPIAIISGLQPVLVVILGFAGNLLTTILVVYLFEPIKNYLFKKRGELKESSKREARAKRIWNKYGLPGLALLGPILIGIHIAAFIGLTLGAAKNWTLLWTTISLLIWSIVFGVTAYYGVEAFKVFF</sequence>
<dbReference type="Pfam" id="PF06695">
    <property type="entry name" value="Sm_multidrug_ex"/>
    <property type="match status" value="1"/>
</dbReference>
<evidence type="ECO:0000256" key="1">
    <source>
        <dbReference type="SAM" id="Phobius"/>
    </source>
</evidence>
<dbReference type="Proteomes" id="UP000287296">
    <property type="component" value="Unassembled WGS sequence"/>
</dbReference>
<evidence type="ECO:0000313" key="2">
    <source>
        <dbReference type="EMBL" id="RST60501.1"/>
    </source>
</evidence>
<dbReference type="GO" id="GO:0003677">
    <property type="term" value="F:DNA binding"/>
    <property type="evidence" value="ECO:0007669"/>
    <property type="project" value="UniProtKB-KW"/>
</dbReference>
<feature type="transmembrane region" description="Helical" evidence="1">
    <location>
        <begin position="90"/>
        <end position="115"/>
    </location>
</feature>
<feature type="transmembrane region" description="Helical" evidence="1">
    <location>
        <begin position="36"/>
        <end position="57"/>
    </location>
</feature>
<dbReference type="AlphaFoldDB" id="A0A429XAW4"/>
<gene>
    <name evidence="2" type="ORF">D5F11_006610</name>
</gene>
<organism evidence="2 3">
    <name type="scientific">Siminovitchia terrae</name>
    <name type="common">Bacillus terrae</name>
    <dbReference type="NCBI Taxonomy" id="1914933"/>
    <lineage>
        <taxon>Bacteria</taxon>
        <taxon>Bacillati</taxon>
        <taxon>Bacillota</taxon>
        <taxon>Bacilli</taxon>
        <taxon>Bacillales</taxon>
        <taxon>Bacillaceae</taxon>
        <taxon>Siminovitchia</taxon>
    </lineage>
</organism>
<name>A0A429XAW4_SIMTE</name>